<protein>
    <submittedName>
        <fullName evidence="1">Uncharacterized protein</fullName>
    </submittedName>
</protein>
<name>A0A016WR38_9BILA</name>
<dbReference type="EMBL" id="JARK01000137">
    <property type="protein sequence ID" value="EYC42289.1"/>
    <property type="molecule type" value="Genomic_DNA"/>
</dbReference>
<proteinExistence type="predicted"/>
<evidence type="ECO:0000313" key="1">
    <source>
        <dbReference type="EMBL" id="EYC42289.1"/>
    </source>
</evidence>
<gene>
    <name evidence="1" type="primary">Acey_s0537.g3124</name>
    <name evidence="1" type="ORF">Y032_0537g3124</name>
</gene>
<reference evidence="2" key="1">
    <citation type="journal article" date="2015" name="Nat. Genet.">
        <title>The genome and transcriptome of the zoonotic hookworm Ancylostoma ceylanicum identify infection-specific gene families.</title>
        <authorList>
            <person name="Schwarz E.M."/>
            <person name="Hu Y."/>
            <person name="Antoshechkin I."/>
            <person name="Miller M.M."/>
            <person name="Sternberg P.W."/>
            <person name="Aroian R.V."/>
        </authorList>
    </citation>
    <scope>NUCLEOTIDE SEQUENCE</scope>
    <source>
        <strain evidence="2">HY135</strain>
    </source>
</reference>
<dbReference type="Proteomes" id="UP000024635">
    <property type="component" value="Unassembled WGS sequence"/>
</dbReference>
<sequence length="98" mass="10988">MLICELLMSDVLAPCDLRHTVGVDGGDPSAVSRSTRRDSVARAGLLPRTSNNAVSLIVNPPLRRRFHRERRGRAACFPTPQTGHRHRRPLYCLMLTSR</sequence>
<accession>A0A016WR38</accession>
<keyword evidence="2" id="KW-1185">Reference proteome</keyword>
<organism evidence="1 2">
    <name type="scientific">Ancylostoma ceylanicum</name>
    <dbReference type="NCBI Taxonomy" id="53326"/>
    <lineage>
        <taxon>Eukaryota</taxon>
        <taxon>Metazoa</taxon>
        <taxon>Ecdysozoa</taxon>
        <taxon>Nematoda</taxon>
        <taxon>Chromadorea</taxon>
        <taxon>Rhabditida</taxon>
        <taxon>Rhabditina</taxon>
        <taxon>Rhabditomorpha</taxon>
        <taxon>Strongyloidea</taxon>
        <taxon>Ancylostomatidae</taxon>
        <taxon>Ancylostomatinae</taxon>
        <taxon>Ancylostoma</taxon>
    </lineage>
</organism>
<comment type="caution">
    <text evidence="1">The sequence shown here is derived from an EMBL/GenBank/DDBJ whole genome shotgun (WGS) entry which is preliminary data.</text>
</comment>
<evidence type="ECO:0000313" key="2">
    <source>
        <dbReference type="Proteomes" id="UP000024635"/>
    </source>
</evidence>
<dbReference type="AlphaFoldDB" id="A0A016WR38"/>